<dbReference type="GO" id="GO:0004106">
    <property type="term" value="F:chorismate mutase activity"/>
    <property type="evidence" value="ECO:0007669"/>
    <property type="project" value="UniProtKB-EC"/>
</dbReference>
<dbReference type="PROSITE" id="PS51168">
    <property type="entry name" value="CHORISMATE_MUT_2"/>
    <property type="match status" value="1"/>
</dbReference>
<dbReference type="EC" id="4.2.1.51" evidence="6"/>
<evidence type="ECO:0000256" key="13">
    <source>
        <dbReference type="ARBA" id="ARBA00023235"/>
    </source>
</evidence>
<dbReference type="UniPathway" id="UPA00120">
    <property type="reaction ID" value="UER00203"/>
</dbReference>
<dbReference type="GO" id="GO:0009094">
    <property type="term" value="P:L-phenylalanine biosynthetic process"/>
    <property type="evidence" value="ECO:0007669"/>
    <property type="project" value="UniProtKB-UniPathway"/>
</dbReference>
<evidence type="ECO:0000256" key="9">
    <source>
        <dbReference type="ARBA" id="ARBA00022490"/>
    </source>
</evidence>
<feature type="domain" description="ACT" evidence="22">
    <location>
        <begin position="300"/>
        <end position="376"/>
    </location>
</feature>
<evidence type="ECO:0000313" key="23">
    <source>
        <dbReference type="EMBL" id="PHU38272.1"/>
    </source>
</evidence>
<evidence type="ECO:0000259" key="22">
    <source>
        <dbReference type="PROSITE" id="PS51671"/>
    </source>
</evidence>
<evidence type="ECO:0000256" key="5">
    <source>
        <dbReference type="ARBA" id="ARBA00004817"/>
    </source>
</evidence>
<dbReference type="PROSITE" id="PS00857">
    <property type="entry name" value="PREPHENATE_DEHYDR_1"/>
    <property type="match status" value="1"/>
</dbReference>
<dbReference type="PIRSF" id="PIRSF001500">
    <property type="entry name" value="Chor_mut_pdt_Ppr"/>
    <property type="match status" value="1"/>
</dbReference>
<comment type="function">
    <text evidence="2">Catalyzes the Claisen rearrangement of chorismate to prephenate and the decarboxylation/dehydration of prephenate to phenylpyruvate.</text>
</comment>
<evidence type="ECO:0000313" key="24">
    <source>
        <dbReference type="Proteomes" id="UP000224563"/>
    </source>
</evidence>
<evidence type="ECO:0000256" key="7">
    <source>
        <dbReference type="ARBA" id="ARBA00014401"/>
    </source>
</evidence>
<dbReference type="InterPro" id="IPR036979">
    <property type="entry name" value="CM_dom_sf"/>
</dbReference>
<dbReference type="GO" id="GO:0004664">
    <property type="term" value="F:prephenate dehydratase activity"/>
    <property type="evidence" value="ECO:0007669"/>
    <property type="project" value="UniProtKB-EC"/>
</dbReference>
<evidence type="ECO:0000256" key="10">
    <source>
        <dbReference type="ARBA" id="ARBA00022605"/>
    </source>
</evidence>
<dbReference type="RefSeq" id="WP_099385668.1">
    <property type="nucleotide sequence ID" value="NZ_JANSWH010000099.1"/>
</dbReference>
<dbReference type="InterPro" id="IPR036263">
    <property type="entry name" value="Chorismate_II_sf"/>
</dbReference>
<dbReference type="PROSITE" id="PS51171">
    <property type="entry name" value="PREPHENATE_DEHYDR_3"/>
    <property type="match status" value="1"/>
</dbReference>
<evidence type="ECO:0000256" key="6">
    <source>
        <dbReference type="ARBA" id="ARBA00013147"/>
    </source>
</evidence>
<dbReference type="PANTHER" id="PTHR21022">
    <property type="entry name" value="PREPHENATE DEHYDRATASE P PROTEIN"/>
    <property type="match status" value="1"/>
</dbReference>
<dbReference type="GO" id="GO:0005737">
    <property type="term" value="C:cytoplasm"/>
    <property type="evidence" value="ECO:0007669"/>
    <property type="project" value="UniProtKB-SubCell"/>
</dbReference>
<dbReference type="CDD" id="cd13631">
    <property type="entry name" value="PBP2_Ct-PDT_like"/>
    <property type="match status" value="1"/>
</dbReference>
<comment type="catalytic activity">
    <reaction evidence="18">
        <text>prephenate + H(+) = 3-phenylpyruvate + CO2 + H2O</text>
        <dbReference type="Rhea" id="RHEA:21648"/>
        <dbReference type="ChEBI" id="CHEBI:15377"/>
        <dbReference type="ChEBI" id="CHEBI:15378"/>
        <dbReference type="ChEBI" id="CHEBI:16526"/>
        <dbReference type="ChEBI" id="CHEBI:18005"/>
        <dbReference type="ChEBI" id="CHEBI:29934"/>
        <dbReference type="EC" id="4.2.1.51"/>
    </reaction>
</comment>
<evidence type="ECO:0000256" key="17">
    <source>
        <dbReference type="ARBA" id="ARBA00031520"/>
    </source>
</evidence>
<keyword evidence="13" id="KW-0413">Isomerase</keyword>
<dbReference type="UniPathway" id="UPA00121">
    <property type="reaction ID" value="UER00345"/>
</dbReference>
<dbReference type="SUPFAM" id="SSF55021">
    <property type="entry name" value="ACT-like"/>
    <property type="match status" value="1"/>
</dbReference>
<dbReference type="SUPFAM" id="SSF53850">
    <property type="entry name" value="Periplasmic binding protein-like II"/>
    <property type="match status" value="1"/>
</dbReference>
<reference evidence="23 24" key="1">
    <citation type="submission" date="2017-10" db="EMBL/GenBank/DDBJ databases">
        <title>Resolving the taxonomy of Roseburia spp., Eubacterium rectale and Agathobacter spp. through phylogenomic analysis.</title>
        <authorList>
            <person name="Sheridan P.O."/>
            <person name="Walker A.W."/>
            <person name="Duncan S.H."/>
            <person name="Scott K.P."/>
            <person name="Toole P.W.O."/>
            <person name="Luis P."/>
            <person name="Flint H.J."/>
        </authorList>
    </citation>
    <scope>NUCLEOTIDE SEQUENCE [LARGE SCALE GENOMIC DNA]</scope>
    <source>
        <strain evidence="23 24">JK623</strain>
    </source>
</reference>
<dbReference type="SMART" id="SM00830">
    <property type="entry name" value="CM_2"/>
    <property type="match status" value="1"/>
</dbReference>
<evidence type="ECO:0000256" key="19">
    <source>
        <dbReference type="PIRSR" id="PIRSR001500-2"/>
    </source>
</evidence>
<dbReference type="InterPro" id="IPR018528">
    <property type="entry name" value="Preph_deHydtase_CS"/>
</dbReference>
<dbReference type="Gene3D" id="1.20.59.10">
    <property type="entry name" value="Chorismate mutase"/>
    <property type="match status" value="1"/>
</dbReference>
<dbReference type="FunFam" id="3.40.190.10:FF:000034">
    <property type="entry name" value="Chorismate mutase/prephenate dehydratase"/>
    <property type="match status" value="1"/>
</dbReference>
<evidence type="ECO:0000256" key="4">
    <source>
        <dbReference type="ARBA" id="ARBA00004741"/>
    </source>
</evidence>
<evidence type="ECO:0000256" key="2">
    <source>
        <dbReference type="ARBA" id="ARBA00002364"/>
    </source>
</evidence>
<dbReference type="InterPro" id="IPR002701">
    <property type="entry name" value="CM_II_prokaryot"/>
</dbReference>
<dbReference type="Pfam" id="PF01817">
    <property type="entry name" value="CM_2"/>
    <property type="match status" value="1"/>
</dbReference>
<dbReference type="InterPro" id="IPR001086">
    <property type="entry name" value="Preph_deHydtase"/>
</dbReference>
<evidence type="ECO:0000259" key="20">
    <source>
        <dbReference type="PROSITE" id="PS51168"/>
    </source>
</evidence>
<comment type="subcellular location">
    <subcellularLocation>
        <location evidence="3">Cytoplasm</location>
    </subcellularLocation>
</comment>
<evidence type="ECO:0000256" key="1">
    <source>
        <dbReference type="ARBA" id="ARBA00000824"/>
    </source>
</evidence>
<proteinExistence type="predicted"/>
<dbReference type="PROSITE" id="PS51671">
    <property type="entry name" value="ACT"/>
    <property type="match status" value="1"/>
</dbReference>
<evidence type="ECO:0000256" key="18">
    <source>
        <dbReference type="ARBA" id="ARBA00047848"/>
    </source>
</evidence>
<reference evidence="23 24" key="2">
    <citation type="submission" date="2017-10" db="EMBL/GenBank/DDBJ databases">
        <authorList>
            <person name="Banno H."/>
            <person name="Chua N.-H."/>
        </authorList>
    </citation>
    <scope>NUCLEOTIDE SEQUENCE [LARGE SCALE GENOMIC DNA]</scope>
    <source>
        <strain evidence="23 24">JK623</strain>
    </source>
</reference>
<comment type="catalytic activity">
    <reaction evidence="1">
        <text>chorismate = prephenate</text>
        <dbReference type="Rhea" id="RHEA:13897"/>
        <dbReference type="ChEBI" id="CHEBI:29748"/>
        <dbReference type="ChEBI" id="CHEBI:29934"/>
        <dbReference type="EC" id="5.4.99.5"/>
    </reaction>
</comment>
<dbReference type="NCBIfam" id="NF008865">
    <property type="entry name" value="PRK11898.1"/>
    <property type="match status" value="1"/>
</dbReference>
<keyword evidence="9" id="KW-0963">Cytoplasm</keyword>
<feature type="domain" description="Prephenate dehydratase" evidence="21">
    <location>
        <begin position="111"/>
        <end position="288"/>
    </location>
</feature>
<dbReference type="GO" id="GO:0046417">
    <property type="term" value="P:chorismate metabolic process"/>
    <property type="evidence" value="ECO:0007669"/>
    <property type="project" value="InterPro"/>
</dbReference>
<dbReference type="SUPFAM" id="SSF48600">
    <property type="entry name" value="Chorismate mutase II"/>
    <property type="match status" value="1"/>
</dbReference>
<evidence type="ECO:0000256" key="3">
    <source>
        <dbReference type="ARBA" id="ARBA00004496"/>
    </source>
</evidence>
<keyword evidence="12" id="KW-0584">Phenylalanine biosynthesis</keyword>
<name>A0A2G3E4R2_9FIRM</name>
<dbReference type="Proteomes" id="UP000224563">
    <property type="component" value="Unassembled WGS sequence"/>
</dbReference>
<dbReference type="Gene3D" id="3.40.190.10">
    <property type="entry name" value="Periplasmic binding protein-like II"/>
    <property type="match status" value="2"/>
</dbReference>
<feature type="domain" description="Chorismate mutase" evidence="20">
    <location>
        <begin position="1"/>
        <end position="88"/>
    </location>
</feature>
<dbReference type="InterPro" id="IPR045865">
    <property type="entry name" value="ACT-like_dom_sf"/>
</dbReference>
<evidence type="ECO:0000256" key="14">
    <source>
        <dbReference type="ARBA" id="ARBA00023239"/>
    </source>
</evidence>
<evidence type="ECO:0000256" key="12">
    <source>
        <dbReference type="ARBA" id="ARBA00023222"/>
    </source>
</evidence>
<dbReference type="InterPro" id="IPR002912">
    <property type="entry name" value="ACT_dom"/>
</dbReference>
<keyword evidence="10" id="KW-0028">Amino-acid biosynthesis</keyword>
<keyword evidence="15" id="KW-0511">Multifunctional enzyme</keyword>
<keyword evidence="11" id="KW-0057">Aromatic amino acid biosynthesis</keyword>
<dbReference type="Gene3D" id="3.30.70.260">
    <property type="match status" value="1"/>
</dbReference>
<evidence type="ECO:0000256" key="15">
    <source>
        <dbReference type="ARBA" id="ARBA00023268"/>
    </source>
</evidence>
<evidence type="ECO:0000256" key="8">
    <source>
        <dbReference type="ARBA" id="ARBA00021872"/>
    </source>
</evidence>
<keyword evidence="24" id="KW-1185">Reference proteome</keyword>
<accession>A0A2G3E4R2</accession>
<comment type="pathway">
    <text evidence="4">Amino-acid biosynthesis; L-phenylalanine biosynthesis; phenylpyruvate from prephenate: step 1/1.</text>
</comment>
<gene>
    <name evidence="23" type="ORF">CSX02_03575</name>
</gene>
<sequence>MKDLLELRNEIDQIDNEIVSLFEQRMHISEQVAQYKIRTGKKVFDKERESEKLKTLSSKASNEFIRHGIWELFEQIMSVSRKKQYQLLGAEGMLEKPDFTKVDRLVEKKPTVVFQGVEGAYSQQAMQQFFSEQHDSFHVETWRDAMEAIRRKQADFAVLPLENSSAGIVSENYDLLAEYDAYIVGEQVLKIDHALLGLANADETEIRTVYSHPQALMQCSKYLEEHKEWEEISLKNTAVSAQKVKQDAKVHQAAIASPVTAELYGLKVIKEGIQDNQTNCTRFVIVTADPVYQKDARHIALCLELPHTVGSLYHTLSHFIYNNINMINIQSRPKPDKNWEYRFFIDIEGNLEDEGVQNALGGLKEETSFLKILGTY</sequence>
<evidence type="ECO:0000256" key="11">
    <source>
        <dbReference type="ARBA" id="ARBA00023141"/>
    </source>
</evidence>
<dbReference type="EMBL" id="PDYG01000012">
    <property type="protein sequence ID" value="PHU38272.1"/>
    <property type="molecule type" value="Genomic_DNA"/>
</dbReference>
<organism evidence="23 24">
    <name type="scientific">Agathobacter ruminis</name>
    <dbReference type="NCBI Taxonomy" id="1712665"/>
    <lineage>
        <taxon>Bacteria</taxon>
        <taxon>Bacillati</taxon>
        <taxon>Bacillota</taxon>
        <taxon>Clostridia</taxon>
        <taxon>Lachnospirales</taxon>
        <taxon>Lachnospiraceae</taxon>
        <taxon>Agathobacter</taxon>
    </lineage>
</organism>
<evidence type="ECO:0000259" key="21">
    <source>
        <dbReference type="PROSITE" id="PS51171"/>
    </source>
</evidence>
<dbReference type="InterPro" id="IPR008242">
    <property type="entry name" value="Chor_mutase/pphenate_deHydtase"/>
</dbReference>
<evidence type="ECO:0000256" key="16">
    <source>
        <dbReference type="ARBA" id="ARBA00031175"/>
    </source>
</evidence>
<keyword evidence="14" id="KW-0456">Lyase</keyword>
<dbReference type="AlphaFoldDB" id="A0A2G3E4R2"/>
<protein>
    <recommendedName>
        <fullName evidence="7">Bifunctional chorismate mutase/prephenate dehydratase</fullName>
        <ecNumber evidence="6">4.2.1.51</ecNumber>
    </recommendedName>
    <alternativeName>
        <fullName evidence="17">Chorismate mutase-prephenate dehydratase</fullName>
    </alternativeName>
    <alternativeName>
        <fullName evidence="8">Prephenate dehydratase</fullName>
    </alternativeName>
    <alternativeName>
        <fullName evidence="16">p-protein</fullName>
    </alternativeName>
</protein>
<dbReference type="PANTHER" id="PTHR21022:SF19">
    <property type="entry name" value="PREPHENATE DEHYDRATASE-RELATED"/>
    <property type="match status" value="1"/>
</dbReference>
<comment type="caution">
    <text evidence="23">The sequence shown here is derived from an EMBL/GenBank/DDBJ whole genome shotgun (WGS) entry which is preliminary data.</text>
</comment>
<feature type="site" description="Essential for prephenate dehydratase activity" evidence="19">
    <location>
        <position position="281"/>
    </location>
</feature>
<dbReference type="CDD" id="cd04905">
    <property type="entry name" value="ACT_CM-PDT"/>
    <property type="match status" value="1"/>
</dbReference>
<dbReference type="Pfam" id="PF00800">
    <property type="entry name" value="PDT"/>
    <property type="match status" value="1"/>
</dbReference>
<comment type="pathway">
    <text evidence="5">Metabolic intermediate biosynthesis; prephenate biosynthesis; prephenate from chorismate: step 1/1.</text>
</comment>